<feature type="chain" id="PRO_5003846558" evidence="2">
    <location>
        <begin position="21"/>
        <end position="451"/>
    </location>
</feature>
<feature type="compositionally biased region" description="Basic and acidic residues" evidence="1">
    <location>
        <begin position="70"/>
        <end position="81"/>
    </location>
</feature>
<feature type="compositionally biased region" description="Low complexity" evidence="1">
    <location>
        <begin position="27"/>
        <end position="44"/>
    </location>
</feature>
<evidence type="ECO:0000313" key="3">
    <source>
        <dbReference type="EMBL" id="EKB31332.1"/>
    </source>
</evidence>
<evidence type="ECO:0000256" key="1">
    <source>
        <dbReference type="SAM" id="MobiDB-lite"/>
    </source>
</evidence>
<dbReference type="EMBL" id="ADMG01000028">
    <property type="protein sequence ID" value="EKB31332.1"/>
    <property type="molecule type" value="Genomic_DNA"/>
</dbReference>
<dbReference type="AlphaFoldDB" id="K1JUG5"/>
<feature type="compositionally biased region" description="Low complexity" evidence="1">
    <location>
        <begin position="88"/>
        <end position="98"/>
    </location>
</feature>
<feature type="region of interest" description="Disordered" evidence="1">
    <location>
        <begin position="27"/>
        <end position="117"/>
    </location>
</feature>
<proteinExistence type="predicted"/>
<sequence>MQNKKLIALAIASLALPAIAAEAPAAALAASTAAPVAAPASAPDSESEDALDSVVNGLASASETGEASPEGEKAEEARTDAAQEVAEGTAGDKTGAADAKSEEKNEDAGAGSAAESGADGVAELRTADAVSPLAIVPPFLDFMPYVTSLKDVEEVFGKNARLYDDGRYGRRHIITGQDFDLGVTSILVYYTDGGLLSDVFLRIPAKERPRVLEALREMTPSMNPDGIWTSDGGRDCWRTKTAELSVGPVKGDDFTVEYGATARQIRETRAWIEADPAHRAPRFAGLSIGISTAADVKAKADGKRCRILGPSHAKDGSSTYALSGPCFGVPGEYQSLAWIAADSGRLTRLFLQSRGDAVGFASVLPALEKRYRPTGKPGEFEAGEAPARNVWPAVIRFTPYRKAAGSTVEEGTLEFFAGIDGVKKEEAVWDALLEEKKAREAQARQVDSLFE</sequence>
<feature type="signal peptide" evidence="2">
    <location>
        <begin position="1"/>
        <end position="20"/>
    </location>
</feature>
<dbReference type="HOGENOM" id="CLU_606810_0_0_4"/>
<feature type="compositionally biased region" description="Low complexity" evidence="1">
    <location>
        <begin position="108"/>
        <end position="117"/>
    </location>
</feature>
<keyword evidence="2" id="KW-0732">Signal</keyword>
<gene>
    <name evidence="3" type="ORF">HMPREF9465_01047</name>
</gene>
<dbReference type="RefSeq" id="WP_005434795.1">
    <property type="nucleotide sequence ID" value="NZ_JH815515.1"/>
</dbReference>
<dbReference type="Proteomes" id="UP000005835">
    <property type="component" value="Unassembled WGS sequence"/>
</dbReference>
<evidence type="ECO:0000256" key="2">
    <source>
        <dbReference type="SAM" id="SignalP"/>
    </source>
</evidence>
<protein>
    <submittedName>
        <fullName evidence="3">Uncharacterized protein</fullName>
    </submittedName>
</protein>
<reference evidence="3 4" key="1">
    <citation type="submission" date="2012-05" db="EMBL/GenBank/DDBJ databases">
        <title>The Genome Sequence of Sutterella wadsworthensis 2_1_59BFAA.</title>
        <authorList>
            <consortium name="The Broad Institute Genome Sequencing Platform"/>
            <person name="Earl A."/>
            <person name="Ward D."/>
            <person name="Feldgarden M."/>
            <person name="Gevers D."/>
            <person name="Daigneault M."/>
            <person name="Strauss J."/>
            <person name="Allen-Vercoe E."/>
            <person name="Walker B."/>
            <person name="Young S.K."/>
            <person name="Zeng Q."/>
            <person name="Gargeya S."/>
            <person name="Fitzgerald M."/>
            <person name="Haas B."/>
            <person name="Abouelleil A."/>
            <person name="Alvarado L."/>
            <person name="Arachchi H.M."/>
            <person name="Berlin A.M."/>
            <person name="Chapman S.B."/>
            <person name="Goldberg J."/>
            <person name="Griggs A."/>
            <person name="Gujja S."/>
            <person name="Hansen M."/>
            <person name="Howarth C."/>
            <person name="Imamovic A."/>
            <person name="Larimer J."/>
            <person name="McCowen C."/>
            <person name="Montmayeur A."/>
            <person name="Murphy C."/>
            <person name="Neiman D."/>
            <person name="Pearson M."/>
            <person name="Priest M."/>
            <person name="Roberts A."/>
            <person name="Saif S."/>
            <person name="Shea T."/>
            <person name="Sisk P."/>
            <person name="Sykes S."/>
            <person name="Wortman J."/>
            <person name="Nusbaum C."/>
            <person name="Birren B."/>
        </authorList>
    </citation>
    <scope>NUCLEOTIDE SEQUENCE [LARGE SCALE GENOMIC DNA]</scope>
    <source>
        <strain evidence="3 4">2_1_59BFAA</strain>
    </source>
</reference>
<dbReference type="PATRIC" id="fig|742823.3.peg.1034"/>
<comment type="caution">
    <text evidence="3">The sequence shown here is derived from an EMBL/GenBank/DDBJ whole genome shotgun (WGS) entry which is preliminary data.</text>
</comment>
<name>K1JUG5_9BURK</name>
<accession>K1JUG5</accession>
<evidence type="ECO:0000313" key="4">
    <source>
        <dbReference type="Proteomes" id="UP000005835"/>
    </source>
</evidence>
<keyword evidence="4" id="KW-1185">Reference proteome</keyword>
<organism evidence="3 4">
    <name type="scientific">Sutterella wadsworthensis 2_1_59BFAA</name>
    <dbReference type="NCBI Taxonomy" id="742823"/>
    <lineage>
        <taxon>Bacteria</taxon>
        <taxon>Pseudomonadati</taxon>
        <taxon>Pseudomonadota</taxon>
        <taxon>Betaproteobacteria</taxon>
        <taxon>Burkholderiales</taxon>
        <taxon>Sutterellaceae</taxon>
        <taxon>Sutterella</taxon>
    </lineage>
</organism>